<name>A0ABN1S1Z3_9ACTN</name>
<keyword evidence="9" id="KW-1185">Reference proteome</keyword>
<comment type="similarity">
    <text evidence="6">Belongs to the ferredoxin--NADP reductase type 2 family.</text>
</comment>
<sequence>MTARGVRARERWHSGLRGPWVPPLPRVRGRLRGSGVLPRARGCGARTSSAALSRQADRFHWTVIAACLRSSTMSVLNDEPVAAEDTAVVETDILIIGAGPSGLYGAYCAGFRGLRVAVMDVLPQRGGQISAMYPEKPIFDIAGFASVRGRDLVDSLVAQAEAYGTRYLLGHRAVALDHDGDGLPVVRSDRGTAVRAGAVVITGGVGTFTPRPLPAGEDFLGRGQVYFVPDPTAHAGHDVVVVGGGDSAFDWAALLAPVARSVRLVHRTARFRAHRASVEKVRALGIDMLTDSEVSGLYGAAHLEEVEIRHRITKDTTRLPAQTVVAALGFLADLGPLREWGLTLRARRIAVDTRMATNLPRVFAAGDITDYPGKVRLISVGFGEAATAVNNAATVIDPEAALFPGHSTEKEN</sequence>
<dbReference type="PRINTS" id="PR00368">
    <property type="entry name" value="FADPNR"/>
</dbReference>
<keyword evidence="1 6" id="KW-0285">Flavoprotein</keyword>
<dbReference type="Gene3D" id="3.50.50.60">
    <property type="entry name" value="FAD/NAD(P)-binding domain"/>
    <property type="match status" value="2"/>
</dbReference>
<evidence type="ECO:0000313" key="9">
    <source>
        <dbReference type="Proteomes" id="UP001500033"/>
    </source>
</evidence>
<comment type="catalytic activity">
    <reaction evidence="5">
        <text>[thioredoxin]-dithiol + NADP(+) = [thioredoxin]-disulfide + NADPH + H(+)</text>
        <dbReference type="Rhea" id="RHEA:20345"/>
        <dbReference type="Rhea" id="RHEA-COMP:10698"/>
        <dbReference type="Rhea" id="RHEA-COMP:10700"/>
        <dbReference type="ChEBI" id="CHEBI:15378"/>
        <dbReference type="ChEBI" id="CHEBI:29950"/>
        <dbReference type="ChEBI" id="CHEBI:50058"/>
        <dbReference type="ChEBI" id="CHEBI:57783"/>
        <dbReference type="ChEBI" id="CHEBI:58349"/>
        <dbReference type="EC" id="1.8.1.9"/>
    </reaction>
</comment>
<dbReference type="EMBL" id="BAAAIE010000004">
    <property type="protein sequence ID" value="GAA0970429.1"/>
    <property type="molecule type" value="Genomic_DNA"/>
</dbReference>
<accession>A0ABN1S1Z3</accession>
<evidence type="ECO:0000256" key="4">
    <source>
        <dbReference type="ARBA" id="ARBA00023002"/>
    </source>
</evidence>
<organism evidence="8 9">
    <name type="scientific">Streptomyces rhizosphaericus</name>
    <dbReference type="NCBI Taxonomy" id="114699"/>
    <lineage>
        <taxon>Bacteria</taxon>
        <taxon>Bacillati</taxon>
        <taxon>Actinomycetota</taxon>
        <taxon>Actinomycetes</taxon>
        <taxon>Kitasatosporales</taxon>
        <taxon>Streptomycetaceae</taxon>
        <taxon>Streptomyces</taxon>
        <taxon>Streptomyces violaceusniger group</taxon>
    </lineage>
</organism>
<dbReference type="Pfam" id="PF07992">
    <property type="entry name" value="Pyr_redox_2"/>
    <property type="match status" value="1"/>
</dbReference>
<dbReference type="InterPro" id="IPR036188">
    <property type="entry name" value="FAD/NAD-bd_sf"/>
</dbReference>
<comment type="subunit">
    <text evidence="6">Homodimer.</text>
</comment>
<evidence type="ECO:0000256" key="2">
    <source>
        <dbReference type="ARBA" id="ARBA00022827"/>
    </source>
</evidence>
<evidence type="ECO:0000256" key="1">
    <source>
        <dbReference type="ARBA" id="ARBA00022630"/>
    </source>
</evidence>
<keyword evidence="2 6" id="KW-0274">FAD</keyword>
<feature type="binding site" evidence="6">
    <location>
        <position position="128"/>
    </location>
    <ligand>
        <name>FAD</name>
        <dbReference type="ChEBI" id="CHEBI:57692"/>
    </ligand>
</feature>
<dbReference type="HAMAP" id="MF_01685">
    <property type="entry name" value="FENR2"/>
    <property type="match status" value="1"/>
</dbReference>
<dbReference type="InterPro" id="IPR022890">
    <property type="entry name" value="Fd--NADP_Rdtase_type_2"/>
</dbReference>
<comment type="caution">
    <text evidence="8">The sequence shown here is derived from an EMBL/GenBank/DDBJ whole genome shotgun (WGS) entry which is preliminary data.</text>
</comment>
<dbReference type="PRINTS" id="PR00469">
    <property type="entry name" value="PNDRDTASEII"/>
</dbReference>
<evidence type="ECO:0000313" key="8">
    <source>
        <dbReference type="EMBL" id="GAA0970429.1"/>
    </source>
</evidence>
<dbReference type="InterPro" id="IPR023753">
    <property type="entry name" value="FAD/NAD-binding_dom"/>
</dbReference>
<dbReference type="SUPFAM" id="SSF51905">
    <property type="entry name" value="FAD/NAD(P)-binding domain"/>
    <property type="match status" value="1"/>
</dbReference>
<dbReference type="PANTHER" id="PTHR48105">
    <property type="entry name" value="THIOREDOXIN REDUCTASE 1-RELATED-RELATED"/>
    <property type="match status" value="1"/>
</dbReference>
<feature type="binding site" evidence="6">
    <location>
        <position position="208"/>
    </location>
    <ligand>
        <name>FAD</name>
        <dbReference type="ChEBI" id="CHEBI:57692"/>
    </ligand>
</feature>
<comment type="cofactor">
    <cofactor evidence="6">
        <name>FAD</name>
        <dbReference type="ChEBI" id="CHEBI:57692"/>
    </cofactor>
    <text evidence="6">Binds 1 FAD per subunit.</text>
</comment>
<feature type="binding site" evidence="6">
    <location>
        <position position="173"/>
    </location>
    <ligand>
        <name>FAD</name>
        <dbReference type="ChEBI" id="CHEBI:57692"/>
    </ligand>
</feature>
<keyword evidence="4 6" id="KW-0560">Oxidoreductase</keyword>
<gene>
    <name evidence="8" type="ORF">GCM10009576_010070</name>
</gene>
<comment type="catalytic activity">
    <reaction evidence="6">
        <text>2 reduced [2Fe-2S]-[ferredoxin] + NADP(+) + H(+) = 2 oxidized [2Fe-2S]-[ferredoxin] + NADPH</text>
        <dbReference type="Rhea" id="RHEA:20125"/>
        <dbReference type="Rhea" id="RHEA-COMP:10000"/>
        <dbReference type="Rhea" id="RHEA-COMP:10001"/>
        <dbReference type="ChEBI" id="CHEBI:15378"/>
        <dbReference type="ChEBI" id="CHEBI:33737"/>
        <dbReference type="ChEBI" id="CHEBI:33738"/>
        <dbReference type="ChEBI" id="CHEBI:57783"/>
        <dbReference type="ChEBI" id="CHEBI:58349"/>
        <dbReference type="EC" id="1.18.1.2"/>
    </reaction>
</comment>
<feature type="binding site" evidence="6">
    <location>
        <position position="367"/>
    </location>
    <ligand>
        <name>FAD</name>
        <dbReference type="ChEBI" id="CHEBI:57692"/>
    </ligand>
</feature>
<reference evidence="8 9" key="1">
    <citation type="journal article" date="2019" name="Int. J. Syst. Evol. Microbiol.">
        <title>The Global Catalogue of Microorganisms (GCM) 10K type strain sequencing project: providing services to taxonomists for standard genome sequencing and annotation.</title>
        <authorList>
            <consortium name="The Broad Institute Genomics Platform"/>
            <consortium name="The Broad Institute Genome Sequencing Center for Infectious Disease"/>
            <person name="Wu L."/>
            <person name="Ma J."/>
        </authorList>
    </citation>
    <scope>NUCLEOTIDE SEQUENCE [LARGE SCALE GENOMIC DNA]</scope>
    <source>
        <strain evidence="8 9">JCM 11445</strain>
    </source>
</reference>
<evidence type="ECO:0000259" key="7">
    <source>
        <dbReference type="Pfam" id="PF07992"/>
    </source>
</evidence>
<protein>
    <recommendedName>
        <fullName evidence="6">Ferredoxin--NADP reductase</fullName>
        <shortName evidence="6">FNR</shortName>
        <shortName evidence="6">Fd-NADP(+) reductase</shortName>
        <ecNumber evidence="6">1.18.1.2</ecNumber>
    </recommendedName>
</protein>
<dbReference type="EC" id="1.18.1.2" evidence="6"/>
<feature type="binding site" evidence="6">
    <location>
        <position position="120"/>
    </location>
    <ligand>
        <name>FAD</name>
        <dbReference type="ChEBI" id="CHEBI:57692"/>
    </ligand>
</feature>
<evidence type="ECO:0000256" key="3">
    <source>
        <dbReference type="ARBA" id="ARBA00022857"/>
    </source>
</evidence>
<feature type="binding site" evidence="6">
    <location>
        <position position="133"/>
    </location>
    <ligand>
        <name>FAD</name>
        <dbReference type="ChEBI" id="CHEBI:57692"/>
    </ligand>
</feature>
<feature type="domain" description="FAD/NAD(P)-binding" evidence="7">
    <location>
        <begin position="92"/>
        <end position="379"/>
    </location>
</feature>
<proteinExistence type="inferred from homology"/>
<dbReference type="InterPro" id="IPR050097">
    <property type="entry name" value="Ferredoxin-NADP_redctase_2"/>
</dbReference>
<evidence type="ECO:0000256" key="6">
    <source>
        <dbReference type="HAMAP-Rule" id="MF_01685"/>
    </source>
</evidence>
<evidence type="ECO:0000256" key="5">
    <source>
        <dbReference type="ARBA" id="ARBA00048132"/>
    </source>
</evidence>
<feature type="binding site" evidence="6">
    <location>
        <position position="101"/>
    </location>
    <ligand>
        <name>FAD</name>
        <dbReference type="ChEBI" id="CHEBI:57692"/>
    </ligand>
</feature>
<keyword evidence="3 6" id="KW-0521">NADP</keyword>
<feature type="binding site" evidence="6">
    <location>
        <position position="408"/>
    </location>
    <ligand>
        <name>FAD</name>
        <dbReference type="ChEBI" id="CHEBI:57692"/>
    </ligand>
</feature>
<dbReference type="Proteomes" id="UP001500033">
    <property type="component" value="Unassembled WGS sequence"/>
</dbReference>